<name>A0A8S1DIQ0_9INSE</name>
<sequence>MALACAAFQIMISCECFILIFRMLLDTVLTFAISFTVLLDILASDSCERDELDGILQFKKMSVARCIAECLELISQPDRCRFDASTGKALEKFNNLQKDGCPKCYYPFEKYETFKAIAGLAKRINTTICGKKLNYGALGIGSVFEFGLMDCSTTGREKMHWLPMDYNEVRCIIEGLRLLHFILNLFSKRLKKYSPPTAEKIQKLGKLRVLVYKSVCSKEFFFCATENPRSLRGSFLAAELNKTHPAYPNGTCAHFEYKMQQKKVVDIRLEIADCREKVYMFCELKD</sequence>
<accession>A0A8S1DIQ0</accession>
<protein>
    <submittedName>
        <fullName evidence="1">Uncharacterized protein</fullName>
    </submittedName>
</protein>
<organism evidence="1 2">
    <name type="scientific">Cloeon dipterum</name>
    <dbReference type="NCBI Taxonomy" id="197152"/>
    <lineage>
        <taxon>Eukaryota</taxon>
        <taxon>Metazoa</taxon>
        <taxon>Ecdysozoa</taxon>
        <taxon>Arthropoda</taxon>
        <taxon>Hexapoda</taxon>
        <taxon>Insecta</taxon>
        <taxon>Pterygota</taxon>
        <taxon>Palaeoptera</taxon>
        <taxon>Ephemeroptera</taxon>
        <taxon>Pisciforma</taxon>
        <taxon>Baetidae</taxon>
        <taxon>Cloeon</taxon>
    </lineage>
</organism>
<evidence type="ECO:0000313" key="2">
    <source>
        <dbReference type="Proteomes" id="UP000494165"/>
    </source>
</evidence>
<dbReference type="EMBL" id="CADEPI010000212">
    <property type="protein sequence ID" value="CAB3380571.1"/>
    <property type="molecule type" value="Genomic_DNA"/>
</dbReference>
<reference evidence="1 2" key="1">
    <citation type="submission" date="2020-04" db="EMBL/GenBank/DDBJ databases">
        <authorList>
            <person name="Alioto T."/>
            <person name="Alioto T."/>
            <person name="Gomez Garrido J."/>
        </authorList>
    </citation>
    <scope>NUCLEOTIDE SEQUENCE [LARGE SCALE GENOMIC DNA]</scope>
</reference>
<dbReference type="Proteomes" id="UP000494165">
    <property type="component" value="Unassembled WGS sequence"/>
</dbReference>
<evidence type="ECO:0000313" key="1">
    <source>
        <dbReference type="EMBL" id="CAB3380571.1"/>
    </source>
</evidence>
<proteinExistence type="predicted"/>
<keyword evidence="2" id="KW-1185">Reference proteome</keyword>
<comment type="caution">
    <text evidence="1">The sequence shown here is derived from an EMBL/GenBank/DDBJ whole genome shotgun (WGS) entry which is preliminary data.</text>
</comment>
<gene>
    <name evidence="1" type="ORF">CLODIP_2_CD13766</name>
</gene>
<dbReference type="AlphaFoldDB" id="A0A8S1DIQ0"/>